<feature type="domain" description="Ig-like" evidence="2">
    <location>
        <begin position="712"/>
        <end position="795"/>
    </location>
</feature>
<accession>A5FE73</accession>
<feature type="domain" description="Ig-like" evidence="2">
    <location>
        <begin position="1718"/>
        <end position="1793"/>
    </location>
</feature>
<organism evidence="3 4">
    <name type="scientific">Flavobacterium johnsoniae (strain ATCC 17061 / DSM 2064 / JCM 8514 / BCRC 14874 / CCUG 350202 / NBRC 14942 / NCIMB 11054 / UW101)</name>
    <name type="common">Cytophaga johnsonae</name>
    <dbReference type="NCBI Taxonomy" id="376686"/>
    <lineage>
        <taxon>Bacteria</taxon>
        <taxon>Pseudomonadati</taxon>
        <taxon>Bacteroidota</taxon>
        <taxon>Flavobacteriia</taxon>
        <taxon>Flavobacteriales</taxon>
        <taxon>Flavobacteriaceae</taxon>
        <taxon>Flavobacterium</taxon>
    </lineage>
</organism>
<proteinExistence type="predicted"/>
<feature type="domain" description="Ig-like" evidence="2">
    <location>
        <begin position="300"/>
        <end position="382"/>
    </location>
</feature>
<dbReference type="STRING" id="376686.Fjoh_3478"/>
<dbReference type="InterPro" id="IPR044023">
    <property type="entry name" value="Ig_7"/>
</dbReference>
<feature type="domain" description="Ig-like" evidence="2">
    <location>
        <begin position="2964"/>
        <end position="3042"/>
    </location>
</feature>
<feature type="domain" description="DUF11" evidence="1">
    <location>
        <begin position="3527"/>
        <end position="3641"/>
    </location>
</feature>
<dbReference type="eggNOG" id="COG3405">
    <property type="taxonomic scope" value="Bacteria"/>
</dbReference>
<name>A5FE73_FLAJ1</name>
<dbReference type="InterPro" id="IPR047589">
    <property type="entry name" value="DUF11_rpt"/>
</dbReference>
<feature type="domain" description="Ig-like" evidence="2">
    <location>
        <begin position="2004"/>
        <end position="2082"/>
    </location>
</feature>
<gene>
    <name evidence="3" type="ordered locus">Fjoh_3478</name>
</gene>
<feature type="domain" description="Ig-like" evidence="2">
    <location>
        <begin position="1040"/>
        <end position="1119"/>
    </location>
</feature>
<feature type="domain" description="Ig-like" evidence="2">
    <location>
        <begin position="3124"/>
        <end position="3200"/>
    </location>
</feature>
<dbReference type="NCBIfam" id="TIGR04131">
    <property type="entry name" value="Bac_Flav_CTERM"/>
    <property type="match status" value="1"/>
</dbReference>
<feature type="domain" description="Ig-like" evidence="2">
    <location>
        <begin position="632"/>
        <end position="709"/>
    </location>
</feature>
<evidence type="ECO:0000259" key="2">
    <source>
        <dbReference type="Pfam" id="PF19081"/>
    </source>
</evidence>
<feature type="domain" description="Ig-like" evidence="2">
    <location>
        <begin position="797"/>
        <end position="882"/>
    </location>
</feature>
<dbReference type="Pfam" id="PF01345">
    <property type="entry name" value="DUF11"/>
    <property type="match status" value="1"/>
</dbReference>
<dbReference type="eggNOG" id="COG3291">
    <property type="taxonomic scope" value="Bacteria"/>
</dbReference>
<dbReference type="Pfam" id="PF19081">
    <property type="entry name" value="Ig_7"/>
    <property type="match status" value="11"/>
</dbReference>
<evidence type="ECO:0000259" key="1">
    <source>
        <dbReference type="Pfam" id="PF01345"/>
    </source>
</evidence>
<dbReference type="eggNOG" id="COG1361">
    <property type="taxonomic scope" value="Bacteria"/>
</dbReference>
<dbReference type="EMBL" id="CP000685">
    <property type="protein sequence ID" value="ABQ06492.1"/>
    <property type="molecule type" value="Genomic_DNA"/>
</dbReference>
<dbReference type="Pfam" id="PF13585">
    <property type="entry name" value="CHU_C"/>
    <property type="match status" value="1"/>
</dbReference>
<evidence type="ECO:0000313" key="3">
    <source>
        <dbReference type="EMBL" id="ABQ06492.1"/>
    </source>
</evidence>
<sequence>MIFNVFFNCLSIRAYRSRYFIVHFLIFQIMKKKFTFCSLSFQKRLFGLLFLFLLCTNAFSQTICRPVSQTNSQGGLLCVGLNVDSPANAYDSAGLTTFATLTNAVGVGCFVEETLTLNQTARAGDQIAIYFGTGNGLLDVGLLSNASLQAKFSGANVGSSVALNSPLLNLNLLNGNTVAVAKFTVTADTNQIQIQVGGLLSLLVSLRVYDVRLEFAQPTVTGGLTQTVCSGSTAALTATPAAGTTLAWYSSEASTTPLATGNTYTTPALTATTIYYIGISRAAGCEGNVRVPVVLNVSNPVAPAVNNAGTSICSTGATQQTTLTLLNPIPGTTYSWYSGPTGGTALASGTTYSPTVSLGTTTFYVGGSIGSCVSPTRTAVNVVSTAVPATPTVLTQSVTIQSGQNATLTATSSEPGVQLNWYDVATGGTAVAANTATFTTPILTATKIYYVEAQSPNGLCPSAARVPVTVTVQPAALGGCLEASSQLTVQNGLCLLCSSTNPNNSVDGNPATAARLSVPVGLINGWIQQTLQFNNPGKAGDIVDVELELPGGIADLSLLGAVSLATYNGATYNNDRIAINNPLITLQLLSGNRFRASVVAGANFDRVEIRLGGLATVLTTADIYQTTYRYKAPVITGNTTICSGATTTLTAALAVGETVNWYNTATGGTSLASTAAFTTPALTAPTTYYVEITRNGCVNSERNPVQVLIQNPVLPTVTPSPSTICNGQSTTLTVDAPVAGTTYNWYDAATGGNLVFTGTAFTTPALTANITYYVEAVIGGCSTPTRTAVPLTINPLPAVPTFASTDIIIQSGQTITLSVQNPVAGVRYNWYDVPTGGASVAFDTTTFTPSPALTANKTYYVEAVNVGTDCTNLTRGVINVIVIANTSTCLQAGTQTTSTDGVLCGLCTALTPNDSVDGNINSYAHLSVPLGVGGFIQQQLIFANPGQAGDIIDVELEVPGGLLDISLLSNITLATYNGATYNNDRISVNNNLLNIQLLSGNKFKASFTTAAAFDRIEVRLGGLATVLSNLYIYQAAYRFPNATVTGAANPICSGQTASLTASSTGTETFTWYDAPTGGNIVAVNPTAALTSTTTFYLQGTRGGTCENSLRQGVTVTVLPLPTDSDVVVATPVEATCTGQAVIAPTTTIAGAEFRYYTDQNKTTQIVNGSVIRGVTFAIDPITGALSLTGVTASGTNYFVSILNGGTCENVNGSLKEVTVNLPSTTTLTVNAALTGCGSANLRNAITNFDSTGNTTYTFYDPSNNVITSDVASNITVGGNYSIEAQLTGDTCPSVRQTVAVTINALPSIVVTNPQESVNVGTNVTLQATSTAPITWFDPQGNALPGTSTGALNTPGVYTYTAVANDGTCTATATKIINVINLSSCKSLTERVYATVQTSGSIVTGNVTNGGSAVDGNPQTYSTITTGLGLLGVGTTWQNLTWPSVITKGTPVTIKLGSEYSLLAVGQNLSVIGTIGGVDIGAMQSVSGSLLNLISGDNTYEFTFVPSDASGPQAYDGIRIQSASVLSVAQNTKVFDAHYNTSVPSVACTPGDIRDIFYGATDMGLPVGAVTATVGVSDAWNIADNDITTFATMYSTIGVAAASDLTVEFKTPSVVSDTLRIVVSKPGTLLDVNLLTGFSIQRYLGSVPVGAPIQNTSTLLSLRLLPGNTMAMVLVSSPTESYDRVRIRFGGVAGVLDFLRVHTVERVANTTVVGADPQNKIIVCPGSTITLQIPEEACSTYIWYDSPTGGASVATGPSFTVPANLTAGIYKYYVQPVRYGCEAFTRGEVTVEVKASAPVNALTDITLNGGTTTSICSPSGTVTLATSLSGTPVVTNPVYYWYSFNGTTSQLIPGETTAQLIVNGLTPGTYTYYVGVSSDQFCETVAADRKQITFTILPPSIANDIVVDDITVCHDVPASLTPTAPTLTNPVFTWYLDAAKTQPITNGAVIAGVTYTIDPVTGVLTAVGLTKAVSPITYYAAVASANTCENLAGTLQDAVIIISDPSTPTLTNPGDQNFCLVNAPTFASILLNESNIAWYTAATGGTPIALTDALTTGVYYVGHIDPVTLCESSTRLAVTVNVNDPGTPTLVTAGTQNFCLVNAPTFASVQFNEANIVWYTALTGGTAIPSTDVLTSGTYYAAISDPATGCESAVRLAVTINVSDPGTPTLVTAGTQNFCLVNAPTFASVQFNEANIVWYTALTGGTAIPSTTALTSGTYYAAINDPTTGCESAVRLAVTINVNDPGTPTLVTAGTQNFCLVNAPTFASVQFNEANIVWYTALTGGTAIPSTTALTSGTYYAAISDPATGCESAVRLAVTINVSDPGTPTLVTAGTQNFCLVNAPTFASVQFNEANIVWYTALTGGTAIPSTTALTSGTYYAAISDPTTGCESAVRLAVTINVSDPGTPTLVTAGTQNFCLVNAPTFASIQFNETNIVWYTALTGGTAIPSTTALTSGTYYAAINDPTTGCESAVRLAVTINVNDPGTPTLVTAGTQNFCLVNAPTFASVQFNEANIVWYTALTGGTAIPSTTALTSGTYYAAISDPATGCESAVRLAVTINVSDPGTPTLVTAGTQNFCLVNAPTFASVQFNEANIVWYTALTGGTAIPSTTALTSGTYYAAISDPTTGCESAVRLAVTINVSDPGTPTLVTAGTQNFCLVNAPTFASVQFNEANIVWYTALTGGTAIPSTTALTSGTYYAAISDPTSGCESAVRLAVTINVSDPGTPTLVTAGTQNFCLVNAPTFASVQFNEANIVWYTALTGGTAIPSTTALTSGTYYAAISDPTSGCESAVRLAVTINVSDPGTPTLVTAGTQNFCLVNAPTFASVQFNETNIVWYTALTGGTAIPSTDVLTSGTYYAAISDPATGCESAVRLAVTINVSDPGTPTLVTAGTQNFCLVNAPTFASVQFNETNIVWYTALTGGTAIPSTTALTSGTYYAAISDPATGCESAVRLAVTINVNDPGTPTLVTAGTQNFCLVNAPTFASVQFNEANIVWYTALTGGTAIPSTTALTSGTYYAAISDPATGCESAVRLAVTINVNDPGTPTLVTAGTQNFCLVNAPTFASVQFNEANIVWYTALTGGTAIPSTTALTSGTYYAAISDPATGCESNTRLSVSVNVTDPVTPTTSNASQTFCSGTTPTVASIQVNEANVIWFSTPTGGTPIASTTALASGTYYGAILDPATGCSSSVRLPIAVTVGNTINPTTNNASQTFCSTAVPTVANIQVNESGVTWFSSAAGGTAIPANTPLVSGLYYGNIVDPVTGCESSTRLVVTVTVSDPSPTPTTTDTTQDFCTLNTPTIASIQVNEANVIWYSTAAGGTPIPSTTALATGTYYGAVASTINCENPVRLAVAVTVNTPGTVTTPKTTQTFCLSALPTIASILVNEPNVVFYATATGGTPLAPNTALTAATYYATLLSNTTNGCESAGRLGITVNFENDALVQLTTNDDTPCVFKGVTYSIANGKSDYVWTITNGTILSGGGNADGTVTVSWSDIGPGRVEVSYINNCNENTTKFLNVNVATCSDITITNVVDNPTPNFGEHVTFTITVNNVGEGSFINTIVSEILPSGYDLVSFNTTGGTYDPATQLWTIPALASGQSLVLTIVAEVLPSGNYLNVAAIEISTPLDVDAANNSASASVEPICLTVYNEFTPNNDGANDLFRIDCIESYPNNELKVFNRYGALVYSKQHYENDWDGTANVSGVVNRGDMLPTGTYFYVITIGDGTVKKGWLSIMR</sequence>
<dbReference type="HOGENOM" id="CLU_224406_0_0_10"/>
<feature type="domain" description="Ig-like" evidence="2">
    <location>
        <begin position="388"/>
        <end position="474"/>
    </location>
</feature>
<reference evidence="3 4" key="1">
    <citation type="journal article" date="2009" name="Appl. Environ. Microbiol.">
        <title>Novel features of the polysaccharide-digesting gliding bacterium Flavobacterium johnsoniae as revealed by genome sequence analysis.</title>
        <authorList>
            <person name="McBride M.J."/>
            <person name="Xie G."/>
            <person name="Martens E.C."/>
            <person name="Lapidus A."/>
            <person name="Henrissat B."/>
            <person name="Rhodes R.G."/>
            <person name="Goltsman E."/>
            <person name="Wang W."/>
            <person name="Xu J."/>
            <person name="Hunnicutt D.W."/>
            <person name="Staroscik A.M."/>
            <person name="Hoover T.R."/>
            <person name="Cheng Y.Q."/>
            <person name="Stein J.L."/>
        </authorList>
    </citation>
    <scope>NUCLEOTIDE SEQUENCE [LARGE SCALE GENOMIC DNA]</scope>
    <source>
        <strain evidence="4">ATCC 17061 / DSM 2064 / JCM 8514 / BCRC 14874 / CCUG 350202 / NBRC 14942 / NCIMB 11054 / UW101</strain>
    </source>
</reference>
<dbReference type="eggNOG" id="COG4932">
    <property type="taxonomic scope" value="Bacteria"/>
</dbReference>
<keyword evidence="4" id="KW-1185">Reference proteome</keyword>
<feature type="domain" description="Ig-like" evidence="2">
    <location>
        <begin position="217"/>
        <end position="297"/>
    </location>
</feature>
<dbReference type="NCBIfam" id="TIGR01451">
    <property type="entry name" value="B_ant_repeat"/>
    <property type="match status" value="1"/>
</dbReference>
<dbReference type="Proteomes" id="UP000006694">
    <property type="component" value="Chromosome"/>
</dbReference>
<protein>
    <submittedName>
        <fullName evidence="3">Conserved repeat domain protein</fullName>
    </submittedName>
</protein>
<evidence type="ECO:0000313" key="4">
    <source>
        <dbReference type="Proteomes" id="UP000006694"/>
    </source>
</evidence>
<dbReference type="KEGG" id="fjo:Fjoh_3478"/>
<dbReference type="InterPro" id="IPR001434">
    <property type="entry name" value="OmcB-like_DUF11"/>
</dbReference>
<dbReference type="InterPro" id="IPR026341">
    <property type="entry name" value="T9SS_type_B"/>
</dbReference>